<evidence type="ECO:0000313" key="1">
    <source>
        <dbReference type="EMBL" id="KAG5290736.1"/>
    </source>
</evidence>
<organism evidence="1 2">
    <name type="scientific">Ajellomyces capsulatus</name>
    <name type="common">Darling's disease fungus</name>
    <name type="synonym">Histoplasma capsulatum</name>
    <dbReference type="NCBI Taxonomy" id="5037"/>
    <lineage>
        <taxon>Eukaryota</taxon>
        <taxon>Fungi</taxon>
        <taxon>Dikarya</taxon>
        <taxon>Ascomycota</taxon>
        <taxon>Pezizomycotina</taxon>
        <taxon>Eurotiomycetes</taxon>
        <taxon>Eurotiomycetidae</taxon>
        <taxon>Onygenales</taxon>
        <taxon>Ajellomycetaceae</taxon>
        <taxon>Histoplasma</taxon>
    </lineage>
</organism>
<protein>
    <submittedName>
        <fullName evidence="1">Uncharacterized protein</fullName>
    </submittedName>
</protein>
<name>A0A8H7YGB9_AJECA</name>
<sequence>MIGGCGECVGEMGVSNRGVYINGIPYVLKIYISFLKRERKLYGYRHIEAAQC</sequence>
<reference evidence="1 2" key="1">
    <citation type="submission" date="2021-01" db="EMBL/GenBank/DDBJ databases">
        <title>Chromosome-level genome assembly of a human fungal pathogen reveals clustering of transcriptionally co-regulated genes.</title>
        <authorList>
            <person name="Voorhies M."/>
            <person name="Cohen S."/>
            <person name="Shea T.P."/>
            <person name="Petrus S."/>
            <person name="Munoz J.F."/>
            <person name="Poplawski S."/>
            <person name="Goldman W.E."/>
            <person name="Michael T."/>
            <person name="Cuomo C.A."/>
            <person name="Sil A."/>
            <person name="Beyhan S."/>
        </authorList>
    </citation>
    <scope>NUCLEOTIDE SEQUENCE [LARGE SCALE GENOMIC DNA]</scope>
    <source>
        <strain evidence="1 2">G184AR</strain>
    </source>
</reference>
<proteinExistence type="predicted"/>
<evidence type="ECO:0000313" key="2">
    <source>
        <dbReference type="Proteomes" id="UP000670092"/>
    </source>
</evidence>
<accession>A0A8H7YGB9</accession>
<dbReference type="Proteomes" id="UP000670092">
    <property type="component" value="Unassembled WGS sequence"/>
</dbReference>
<dbReference type="VEuPathDB" id="FungiDB:I7I52_07850"/>
<comment type="caution">
    <text evidence="1">The sequence shown here is derived from an EMBL/GenBank/DDBJ whole genome shotgun (WGS) entry which is preliminary data.</text>
</comment>
<dbReference type="AlphaFoldDB" id="A0A8H7YGB9"/>
<dbReference type="EMBL" id="JAEVHI010000005">
    <property type="protein sequence ID" value="KAG5290736.1"/>
    <property type="molecule type" value="Genomic_DNA"/>
</dbReference>
<gene>
    <name evidence="1" type="ORF">I7I52_07850</name>
</gene>